<sequence>LSGAAFKSQSPRRFAQLEMTLSTDDPAVAAKVTVLSIAYEDALLQGALGRIEPRNALPNEDTRFTYAVLPASDGEDSGFDLMRFALSAAASDIAVQIGDMTVKPSFVDSQADSLYIGLPFAVTSDSVHISFTTRVVRNATLFGLDLGSSERPGIWQSVEAMTRRANIVMLPALTRANRLIDALLLSSPVLTPNGDDVNDEIEIRFVAFKVENSNPQISIFDLAGRPVVQLATPTVQGATYTFIWSGRDVAGNLVAPGSYLLRIDLRTNSGEDTILRPIAVAY</sequence>
<accession>A0A382TPP6</accession>
<gene>
    <name evidence="1" type="ORF">METZ01_LOCUS376315</name>
</gene>
<dbReference type="EMBL" id="UINC01137863">
    <property type="protein sequence ID" value="SVD23461.1"/>
    <property type="molecule type" value="Genomic_DNA"/>
</dbReference>
<evidence type="ECO:0000313" key="1">
    <source>
        <dbReference type="EMBL" id="SVD23461.1"/>
    </source>
</evidence>
<reference evidence="1" key="1">
    <citation type="submission" date="2018-05" db="EMBL/GenBank/DDBJ databases">
        <authorList>
            <person name="Lanie J.A."/>
            <person name="Ng W.-L."/>
            <person name="Kazmierczak K.M."/>
            <person name="Andrzejewski T.M."/>
            <person name="Davidsen T.M."/>
            <person name="Wayne K.J."/>
            <person name="Tettelin H."/>
            <person name="Glass J.I."/>
            <person name="Rusch D."/>
            <person name="Podicherti R."/>
            <person name="Tsui H.-C.T."/>
            <person name="Winkler M.E."/>
        </authorList>
    </citation>
    <scope>NUCLEOTIDE SEQUENCE</scope>
</reference>
<dbReference type="Gene3D" id="2.60.40.4070">
    <property type="match status" value="1"/>
</dbReference>
<evidence type="ECO:0008006" key="2">
    <source>
        <dbReference type="Google" id="ProtNLM"/>
    </source>
</evidence>
<protein>
    <recommendedName>
        <fullName evidence="2">FlgD Ig-like domain-containing protein</fullName>
    </recommendedName>
</protein>
<feature type="non-terminal residue" evidence="1">
    <location>
        <position position="1"/>
    </location>
</feature>
<dbReference type="AlphaFoldDB" id="A0A382TPP6"/>
<name>A0A382TPP6_9ZZZZ</name>
<organism evidence="1">
    <name type="scientific">marine metagenome</name>
    <dbReference type="NCBI Taxonomy" id="408172"/>
    <lineage>
        <taxon>unclassified sequences</taxon>
        <taxon>metagenomes</taxon>
        <taxon>ecological metagenomes</taxon>
    </lineage>
</organism>
<dbReference type="Pfam" id="PF13585">
    <property type="entry name" value="CHU_C"/>
    <property type="match status" value="1"/>
</dbReference>
<proteinExistence type="predicted"/>